<feature type="domain" description="Novel STAND NTPase 3" evidence="1">
    <location>
        <begin position="48"/>
        <end position="206"/>
    </location>
</feature>
<comment type="caution">
    <text evidence="2">The sequence shown here is derived from an EMBL/GenBank/DDBJ whole genome shotgun (WGS) entry which is preliminary data.</text>
</comment>
<dbReference type="EMBL" id="UYJE01002920">
    <property type="protein sequence ID" value="VDI14933.1"/>
    <property type="molecule type" value="Genomic_DNA"/>
</dbReference>
<dbReference type="InterPro" id="IPR036770">
    <property type="entry name" value="Ankyrin_rpt-contain_sf"/>
</dbReference>
<dbReference type="Gene3D" id="1.25.40.20">
    <property type="entry name" value="Ankyrin repeat-containing domain"/>
    <property type="match status" value="1"/>
</dbReference>
<dbReference type="OrthoDB" id="10477504at2759"/>
<accession>A0A8B6D8C7</accession>
<evidence type="ECO:0000313" key="3">
    <source>
        <dbReference type="Proteomes" id="UP000596742"/>
    </source>
</evidence>
<dbReference type="InterPro" id="IPR052050">
    <property type="entry name" value="SecEffector_AnkRepeat"/>
</dbReference>
<evidence type="ECO:0000313" key="2">
    <source>
        <dbReference type="EMBL" id="VDI14933.1"/>
    </source>
</evidence>
<protein>
    <recommendedName>
        <fullName evidence="1">Novel STAND NTPase 3 domain-containing protein</fullName>
    </recommendedName>
</protein>
<dbReference type="SMART" id="SM00248">
    <property type="entry name" value="ANK"/>
    <property type="match status" value="9"/>
</dbReference>
<sequence length="1598" mass="185873">MVEQSVQSALKKIYDSNSKLTIDKQRSKSKLLEDTLTLIKCHSSEDTFVETNVIAIALNSLEVKGVVVLTGTAGTGKSRNSLEILRQFSATHEGYCGIKLNNISEWIEIINDKDCLIVLLDDVFGRTNCIFNAEEEKVFDHIYSMIAKGCVKVICTMRNTIQSDNQVSSIIDRNRIFKLSSFIDLSSVEHNLNREQKRECLLKYCKLNNIYVSVNKKLNGGKHILDPLVPAFLSELEIYEIIITEMNPLMGYPESCFLFASNRKFTRLGVGFFKHPTKSLCNELESLRNAGNTNQMEALQYAILVYMALNEDCLDLHDIKLQKFNKVHELIYHKKEFTAKHLHRGLGQSTMRYLRINPNGTYSFQHRSIFEGVLLSYNDIEPEPLIHLFHIDFILEMCRLDTLSLRSEMENEVTMLFDKGMYKVLAPKIILELRKNDSKESFIEKLCSSRIIRNADEYFIEELYKEYNLTKCAISCTVSYLNLDEEDERHAFKYDNIYTPSKRTSVSFLTLLLKYSIKYVDNNDATRHILKLIQHGVDVQKNIYINESHDFFFTESILKSCAYFRKQRLNMLWTFMLKNIIRFDRETILHFRFGSNRKMKVLALKLLSSTVRTSRLININDIFARAIEINSTDLVKTIFKQQDTSKIDIPLALYNACASGAESIVKWIFRNFKTEEFDIGKALLVSSQGFIDPPVASRSNHYARMSDTRNVVVFLLNKFRANINNLDSVMHISLYNSRFDMCKILMEETIDYFDAKAILKQIAEHETLDKTYIIDEELRYGNNECLRFLFDKYDVRRAKKVIVERVCAYGDTNLLQKIFKIFSNLTVNHAMNIAVRTKNLEVVQWLYSNFDVKQLNFETIIKEAVSVGAISIVRYFTEIIDRRFFHSKDILLAIDSYIISPYFTKSLDKEEDRIVIFKWFLQDKNNKYIINDILKWPRIKNKKYTQIIFQNCNTEFLHLNIALTAVIRSKDFDSLKFLLDNYDVTAFDMHLIMKHIWTSFDDKSHADERTKWLLGKFDPILFDITYIVKMACHNDNLSFFQWFYRSYGLLNLSLESLAIHACKYGAIRILQWITERISHAIDHRKVLHDAVYLPTSTVIFFIQNFELDKSDIEKICTLQWGDKKRRLEFKLCIFETYGLDLIDVKSVFNSVCLFSPVQEVKWFISKVDKSLLDFHSAIKEALRGNSDETFTILFEFINKDDKHEVDLIFIEACRFGNLLPVTLLHDKYGVYLSISVAIHELCQNKSLTQKHFDVIKFLIKFSSPSILDCQRLMNWACKAHDINIIEWLLDFFDPDIFEICSSIYHAFDTYFTTTDIKLNCIAITMMLVHRCQWVSSEIQAVMKTVCQKEIILLMAMLVRDFGSSSFDFQRIVSISLNPMKKDMFLFALSKSYTMNIDLQKVFVSACQNSEKEIIGLIIFLIMDFGLDNVDIQSSIHAILEIPNRQDFANKIIKLLLQCQEHNYSKSINIMSVIKKSYASCSKSSISKTNDLVIWILRSCRHALIDMPETMLEICKNGDIESMNFLLHTCNYGNLINASCIQTTFASGSIELIEMMIKDFPDIHFNKKVAMNKASSRGDISVVIWLFYKYSIKPNIYII</sequence>
<dbReference type="InterPro" id="IPR049050">
    <property type="entry name" value="nSTAND3"/>
</dbReference>
<dbReference type="SUPFAM" id="SSF48403">
    <property type="entry name" value="Ankyrin repeat"/>
    <property type="match status" value="1"/>
</dbReference>
<proteinExistence type="predicted"/>
<dbReference type="InterPro" id="IPR002110">
    <property type="entry name" value="Ankyrin_rpt"/>
</dbReference>
<dbReference type="PANTHER" id="PTHR46586:SF3">
    <property type="entry name" value="ANKYRIN REPEAT-CONTAINING PROTEIN"/>
    <property type="match status" value="1"/>
</dbReference>
<reference evidence="2" key="1">
    <citation type="submission" date="2018-11" db="EMBL/GenBank/DDBJ databases">
        <authorList>
            <person name="Alioto T."/>
            <person name="Alioto T."/>
        </authorList>
    </citation>
    <scope>NUCLEOTIDE SEQUENCE</scope>
</reference>
<keyword evidence="3" id="KW-1185">Reference proteome</keyword>
<organism evidence="2 3">
    <name type="scientific">Mytilus galloprovincialis</name>
    <name type="common">Mediterranean mussel</name>
    <dbReference type="NCBI Taxonomy" id="29158"/>
    <lineage>
        <taxon>Eukaryota</taxon>
        <taxon>Metazoa</taxon>
        <taxon>Spiralia</taxon>
        <taxon>Lophotrochozoa</taxon>
        <taxon>Mollusca</taxon>
        <taxon>Bivalvia</taxon>
        <taxon>Autobranchia</taxon>
        <taxon>Pteriomorphia</taxon>
        <taxon>Mytilida</taxon>
        <taxon>Mytiloidea</taxon>
        <taxon>Mytilidae</taxon>
        <taxon>Mytilinae</taxon>
        <taxon>Mytilus</taxon>
    </lineage>
</organism>
<name>A0A8B6D8C7_MYTGA</name>
<gene>
    <name evidence="2" type="ORF">MGAL_10B041779</name>
</gene>
<dbReference type="PANTHER" id="PTHR46586">
    <property type="entry name" value="ANKYRIN REPEAT-CONTAINING PROTEIN"/>
    <property type="match status" value="1"/>
</dbReference>
<dbReference type="Pfam" id="PF20720">
    <property type="entry name" value="nSTAND3"/>
    <property type="match status" value="1"/>
</dbReference>
<dbReference type="Proteomes" id="UP000596742">
    <property type="component" value="Unassembled WGS sequence"/>
</dbReference>
<evidence type="ECO:0000259" key="1">
    <source>
        <dbReference type="Pfam" id="PF20720"/>
    </source>
</evidence>